<dbReference type="GO" id="GO:0016020">
    <property type="term" value="C:membrane"/>
    <property type="evidence" value="ECO:0007669"/>
    <property type="project" value="TreeGrafter"/>
</dbReference>
<dbReference type="AlphaFoldDB" id="A0A7K1YCK0"/>
<accession>A0A7K1YCK0</accession>
<evidence type="ECO:0000313" key="3">
    <source>
        <dbReference type="Proteomes" id="UP000466586"/>
    </source>
</evidence>
<organism evidence="2 3">
    <name type="scientific">Hufsiella arboris</name>
    <dbReference type="NCBI Taxonomy" id="2695275"/>
    <lineage>
        <taxon>Bacteria</taxon>
        <taxon>Pseudomonadati</taxon>
        <taxon>Bacteroidota</taxon>
        <taxon>Sphingobacteriia</taxon>
        <taxon>Sphingobacteriales</taxon>
        <taxon>Sphingobacteriaceae</taxon>
        <taxon>Hufsiella</taxon>
    </lineage>
</organism>
<evidence type="ECO:0000313" key="2">
    <source>
        <dbReference type="EMBL" id="MXV52303.1"/>
    </source>
</evidence>
<dbReference type="RefSeq" id="WP_160845480.1">
    <property type="nucleotide sequence ID" value="NZ_WVHT01000007.1"/>
</dbReference>
<dbReference type="Pfam" id="PF06966">
    <property type="entry name" value="DUF1295"/>
    <property type="match status" value="1"/>
</dbReference>
<dbReference type="Gene3D" id="1.20.120.1630">
    <property type="match status" value="1"/>
</dbReference>
<evidence type="ECO:0000256" key="1">
    <source>
        <dbReference type="SAM" id="Phobius"/>
    </source>
</evidence>
<reference evidence="2 3" key="1">
    <citation type="submission" date="2019-11" db="EMBL/GenBank/DDBJ databases">
        <title>Pedobacter sp. HMF7647 Genome sequencing and assembly.</title>
        <authorList>
            <person name="Kang H."/>
            <person name="Kim H."/>
            <person name="Joh K."/>
        </authorList>
    </citation>
    <scope>NUCLEOTIDE SEQUENCE [LARGE SCALE GENOMIC DNA]</scope>
    <source>
        <strain evidence="2 3">HMF7647</strain>
    </source>
</reference>
<feature type="transmembrane region" description="Helical" evidence="1">
    <location>
        <begin position="29"/>
        <end position="51"/>
    </location>
</feature>
<feature type="transmembrane region" description="Helical" evidence="1">
    <location>
        <begin position="6"/>
        <end position="24"/>
    </location>
</feature>
<dbReference type="PROSITE" id="PS50244">
    <property type="entry name" value="S5A_REDUCTASE"/>
    <property type="match status" value="1"/>
</dbReference>
<feature type="transmembrane region" description="Helical" evidence="1">
    <location>
        <begin position="187"/>
        <end position="205"/>
    </location>
</feature>
<protein>
    <submittedName>
        <fullName evidence="2">DUF1295 domain-containing protein</fullName>
    </submittedName>
</protein>
<feature type="transmembrane region" description="Helical" evidence="1">
    <location>
        <begin position="211"/>
        <end position="229"/>
    </location>
</feature>
<dbReference type="PANTHER" id="PTHR32251:SF15">
    <property type="entry name" value="3-OXO-5-ALPHA-STEROID 4-DEHYDROGENASE (DUF1295)"/>
    <property type="match status" value="1"/>
</dbReference>
<keyword evidence="1" id="KW-1133">Transmembrane helix</keyword>
<comment type="caution">
    <text evidence="2">The sequence shown here is derived from an EMBL/GenBank/DDBJ whole genome shotgun (WGS) entry which is preliminary data.</text>
</comment>
<keyword evidence="1" id="KW-0472">Membrane</keyword>
<sequence>MNIAATNLLFYCFVAALLVTAAGFRKTYWFISVGYAFSVMAMALIICIFYLPELRIYNWFQNLALLAWGLRLGFFVLKREQNTAYNNSIEDLAAKANAVKFPVKLLIWVGVSVLYVCMISPSIFTSIHFSHFDRTLKHVVMIAGIIIQYTGFTIEGIADRQKSAYKKSNPQKIYLGGLFRFIRYPNYFGEILFWSGNFIIAIPFLVFWWHWAIALAGLVCIWLIMLGSTKRLEIKQNQRYGDQPDYQAFIKNVPVLFPFIPVFSMKKAKFYLG</sequence>
<dbReference type="Proteomes" id="UP000466586">
    <property type="component" value="Unassembled WGS sequence"/>
</dbReference>
<feature type="transmembrane region" description="Helical" evidence="1">
    <location>
        <begin position="139"/>
        <end position="158"/>
    </location>
</feature>
<keyword evidence="3" id="KW-1185">Reference proteome</keyword>
<name>A0A7K1YCK0_9SPHI</name>
<proteinExistence type="predicted"/>
<dbReference type="EMBL" id="WVHT01000007">
    <property type="protein sequence ID" value="MXV52303.1"/>
    <property type="molecule type" value="Genomic_DNA"/>
</dbReference>
<keyword evidence="1" id="KW-0812">Transmembrane</keyword>
<gene>
    <name evidence="2" type="ORF">GS399_15105</name>
</gene>
<dbReference type="PANTHER" id="PTHR32251">
    <property type="entry name" value="3-OXO-5-ALPHA-STEROID 4-DEHYDROGENASE"/>
    <property type="match status" value="1"/>
</dbReference>
<feature type="transmembrane region" description="Helical" evidence="1">
    <location>
        <begin position="105"/>
        <end position="127"/>
    </location>
</feature>
<dbReference type="InterPro" id="IPR010721">
    <property type="entry name" value="UstE-like"/>
</dbReference>